<gene>
    <name evidence="2" type="ORF">BSTOLATCC_MIC11756</name>
</gene>
<evidence type="ECO:0000313" key="2">
    <source>
        <dbReference type="EMBL" id="CAG9314761.1"/>
    </source>
</evidence>
<dbReference type="Proteomes" id="UP001162131">
    <property type="component" value="Unassembled WGS sequence"/>
</dbReference>
<protein>
    <recommendedName>
        <fullName evidence="1">F-box domain-containing protein</fullName>
    </recommendedName>
</protein>
<feature type="domain" description="F-box" evidence="1">
    <location>
        <begin position="1"/>
        <end position="42"/>
    </location>
</feature>
<dbReference type="SMART" id="SM00256">
    <property type="entry name" value="FBOX"/>
    <property type="match status" value="1"/>
</dbReference>
<dbReference type="EMBL" id="CAJZBQ010000012">
    <property type="protein sequence ID" value="CAG9314761.1"/>
    <property type="molecule type" value="Genomic_DNA"/>
</dbReference>
<dbReference type="InterPro" id="IPR016159">
    <property type="entry name" value="Cullin_repeat-like_dom_sf"/>
</dbReference>
<dbReference type="InterPro" id="IPR036047">
    <property type="entry name" value="F-box-like_dom_sf"/>
</dbReference>
<dbReference type="SUPFAM" id="SSF74788">
    <property type="entry name" value="Cullin repeat-like"/>
    <property type="match status" value="1"/>
</dbReference>
<accession>A0AAU9ILX5</accession>
<sequence length="529" mass="62469">MLSLNVFQVICEFLTYKELTKLAQTCKKYKKIADSDKFWKNEAVRLFMSELDLYQIYDEIAIYPKLAKHENELSGSQWKILVKNQFEIKYSWKQLEGENLSKNEIDELYWNISEELKNPTPPIPSLKAEYFPSNYQDLLGNSLFLDPNENSSHQGILQIFNSNFQGFCAEFTSISHISMLISAVYNTWSPDFELKNYPWIMKFYSLLYQMISINCKFSYSKIVCYSGENLLDEYMLRWSAFSAAMQNLSEFLRPFTEMVNYIRNEKIKENLKTKEFKLHILMNKLWKEEVFEKIQAELSENILNLWRKIRSSDSDSGLNLLIKSMDCIIDHSVDEKNLLFKNHTHHFTAKPYKFIHDQAIEKTKKYYESLNFSNENWRTIIDRDIRIVKLAFLPATQKAIEELAYSKIQKIIASQISKEFSRFSIKKIYPYNEQIISEYVYSPIGLLLFHQEKSVSKVRSFISYGLSKESYINLFRIYNDGFRTISTIYDNQDQEIELKAKKCGFSSEGSRCSPTTELENWLLENIVII</sequence>
<evidence type="ECO:0000259" key="1">
    <source>
        <dbReference type="PROSITE" id="PS50181"/>
    </source>
</evidence>
<dbReference type="PROSITE" id="PS50181">
    <property type="entry name" value="FBOX"/>
    <property type="match status" value="1"/>
</dbReference>
<dbReference type="InterPro" id="IPR001810">
    <property type="entry name" value="F-box_dom"/>
</dbReference>
<dbReference type="Pfam" id="PF00646">
    <property type="entry name" value="F-box"/>
    <property type="match status" value="1"/>
</dbReference>
<keyword evidence="3" id="KW-1185">Reference proteome</keyword>
<reference evidence="2" key="1">
    <citation type="submission" date="2021-09" db="EMBL/GenBank/DDBJ databases">
        <authorList>
            <consortium name="AG Swart"/>
            <person name="Singh M."/>
            <person name="Singh A."/>
            <person name="Seah K."/>
            <person name="Emmerich C."/>
        </authorList>
    </citation>
    <scope>NUCLEOTIDE SEQUENCE</scope>
    <source>
        <strain evidence="2">ATCC30299</strain>
    </source>
</reference>
<organism evidence="2 3">
    <name type="scientific">Blepharisma stoltei</name>
    <dbReference type="NCBI Taxonomy" id="1481888"/>
    <lineage>
        <taxon>Eukaryota</taxon>
        <taxon>Sar</taxon>
        <taxon>Alveolata</taxon>
        <taxon>Ciliophora</taxon>
        <taxon>Postciliodesmatophora</taxon>
        <taxon>Heterotrichea</taxon>
        <taxon>Heterotrichida</taxon>
        <taxon>Blepharismidae</taxon>
        <taxon>Blepharisma</taxon>
    </lineage>
</organism>
<dbReference type="SUPFAM" id="SSF81383">
    <property type="entry name" value="F-box domain"/>
    <property type="match status" value="1"/>
</dbReference>
<evidence type="ECO:0000313" key="3">
    <source>
        <dbReference type="Proteomes" id="UP001162131"/>
    </source>
</evidence>
<dbReference type="Gene3D" id="1.20.1310.10">
    <property type="entry name" value="Cullin Repeats"/>
    <property type="match status" value="1"/>
</dbReference>
<dbReference type="Gene3D" id="1.20.1280.50">
    <property type="match status" value="1"/>
</dbReference>
<name>A0AAU9ILX5_9CILI</name>
<comment type="caution">
    <text evidence="2">The sequence shown here is derived from an EMBL/GenBank/DDBJ whole genome shotgun (WGS) entry which is preliminary data.</text>
</comment>
<dbReference type="AlphaFoldDB" id="A0AAU9ILX5"/>
<proteinExistence type="predicted"/>